<organism evidence="2 3">
    <name type="scientific">Halteria grandinella</name>
    <dbReference type="NCBI Taxonomy" id="5974"/>
    <lineage>
        <taxon>Eukaryota</taxon>
        <taxon>Sar</taxon>
        <taxon>Alveolata</taxon>
        <taxon>Ciliophora</taxon>
        <taxon>Intramacronucleata</taxon>
        <taxon>Spirotrichea</taxon>
        <taxon>Stichotrichia</taxon>
        <taxon>Sporadotrichida</taxon>
        <taxon>Halteriidae</taxon>
        <taxon>Halteria</taxon>
    </lineage>
</organism>
<feature type="region of interest" description="Disordered" evidence="1">
    <location>
        <begin position="1"/>
        <end position="23"/>
    </location>
</feature>
<gene>
    <name evidence="2" type="ORF">FGO68_gene14816</name>
</gene>
<evidence type="ECO:0000256" key="1">
    <source>
        <dbReference type="SAM" id="MobiDB-lite"/>
    </source>
</evidence>
<comment type="caution">
    <text evidence="2">The sequence shown here is derived from an EMBL/GenBank/DDBJ whole genome shotgun (WGS) entry which is preliminary data.</text>
</comment>
<accession>A0A8J8T001</accession>
<keyword evidence="3" id="KW-1185">Reference proteome</keyword>
<feature type="compositionally biased region" description="Basic residues" evidence="1">
    <location>
        <begin position="7"/>
        <end position="20"/>
    </location>
</feature>
<proteinExistence type="predicted"/>
<sequence>MGETNQKKVKKGHFRERGKHMGPNQLFSVSRNGQIVELYYFLDFDKYNRFLETLFHINALQLLNHN</sequence>
<evidence type="ECO:0000313" key="2">
    <source>
        <dbReference type="EMBL" id="TNV77147.1"/>
    </source>
</evidence>
<name>A0A8J8T001_HALGN</name>
<dbReference type="AlphaFoldDB" id="A0A8J8T001"/>
<evidence type="ECO:0000313" key="3">
    <source>
        <dbReference type="Proteomes" id="UP000785679"/>
    </source>
</evidence>
<dbReference type="EMBL" id="RRYP01012390">
    <property type="protein sequence ID" value="TNV77147.1"/>
    <property type="molecule type" value="Genomic_DNA"/>
</dbReference>
<protein>
    <submittedName>
        <fullName evidence="2">Uncharacterized protein</fullName>
    </submittedName>
</protein>
<reference evidence="2" key="1">
    <citation type="submission" date="2019-06" db="EMBL/GenBank/DDBJ databases">
        <authorList>
            <person name="Zheng W."/>
        </authorList>
    </citation>
    <scope>NUCLEOTIDE SEQUENCE</scope>
    <source>
        <strain evidence="2">QDHG01</strain>
    </source>
</reference>
<dbReference type="Proteomes" id="UP000785679">
    <property type="component" value="Unassembled WGS sequence"/>
</dbReference>